<dbReference type="Gene3D" id="3.40.640.10">
    <property type="entry name" value="Type I PLP-dependent aspartate aminotransferase-like (Major domain)"/>
    <property type="match status" value="1"/>
</dbReference>
<dbReference type="PANTHER" id="PTHR43586:SF15">
    <property type="entry name" value="BLR3095 PROTEIN"/>
    <property type="match status" value="1"/>
</dbReference>
<dbReference type="InterPro" id="IPR015422">
    <property type="entry name" value="PyrdxlP-dep_Trfase_small"/>
</dbReference>
<proteinExistence type="predicted"/>
<reference evidence="2 3" key="1">
    <citation type="journal article" date="2018" name="ISME J.">
        <title>A methanotrophic archaeon couples anaerobic oxidation of methane to Fe(III) reduction.</title>
        <authorList>
            <person name="Cai C."/>
            <person name="Leu A.O."/>
            <person name="Xie G.J."/>
            <person name="Guo J."/>
            <person name="Feng Y."/>
            <person name="Zhao J.X."/>
            <person name="Tyson G.W."/>
            <person name="Yuan Z."/>
            <person name="Hu S."/>
        </authorList>
    </citation>
    <scope>NUCLEOTIDE SEQUENCE [LARGE SCALE GENOMIC DNA]</scope>
    <source>
        <strain evidence="2">FeB_12</strain>
    </source>
</reference>
<organism evidence="2 3">
    <name type="scientific">candidate division GN15 bacterium</name>
    <dbReference type="NCBI Taxonomy" id="2072418"/>
    <lineage>
        <taxon>Bacteria</taxon>
        <taxon>candidate division GN15</taxon>
    </lineage>
</organism>
<dbReference type="SUPFAM" id="SSF53383">
    <property type="entry name" value="PLP-dependent transferases"/>
    <property type="match status" value="1"/>
</dbReference>
<dbReference type="AlphaFoldDB" id="A0A855X5T0"/>
<dbReference type="Proteomes" id="UP000250918">
    <property type="component" value="Unassembled WGS sequence"/>
</dbReference>
<evidence type="ECO:0000313" key="3">
    <source>
        <dbReference type="Proteomes" id="UP000250918"/>
    </source>
</evidence>
<sequence length="389" mass="44185">MTEDVNAKFRKARALYPHTKNVVYFNSAAYGPFATTVGQAMADNVKLRTEARHDDSHFAFDTADELRRDFAQLCGAAKKQIGLATNTTFGLNLAAFGLPLNKGDEVLLSDIEFPAAVYTFQGAAKTRGFKVRFIKSHGLRFDIDELEKAIGPRTRLLCLSYVQFFNGFKNDLATIGEICRKHRMFFVVDGIQGMGAEPLNLRKLPIDVFACGCQKWMLGPHGTGFFYLADSIRDRLIPPFMTWLGVDWKMNFGDLLHYDRPYFDSARRFETASYPALSISGMKESVKIFQMLGIRNIQRHNHALIDRLASYLKGNPYYRITASMEPKHRSSIFTFACNDLVALHRFLLERKIILVRREGSIRVAVHLFNDDGDIDRLIRALGEFAQGKR</sequence>
<dbReference type="Gene3D" id="3.90.1150.10">
    <property type="entry name" value="Aspartate Aminotransferase, domain 1"/>
    <property type="match status" value="1"/>
</dbReference>
<accession>A0A855X5T0</accession>
<comment type="caution">
    <text evidence="2">The sequence shown here is derived from an EMBL/GenBank/DDBJ whole genome shotgun (WGS) entry which is preliminary data.</text>
</comment>
<evidence type="ECO:0000313" key="2">
    <source>
        <dbReference type="EMBL" id="PWB71216.1"/>
    </source>
</evidence>
<name>A0A855X5T0_9BACT</name>
<dbReference type="Pfam" id="PF00266">
    <property type="entry name" value="Aminotran_5"/>
    <property type="match status" value="1"/>
</dbReference>
<gene>
    <name evidence="2" type="ORF">C3F09_08130</name>
</gene>
<feature type="domain" description="Aminotransferase class V" evidence="1">
    <location>
        <begin position="24"/>
        <end position="356"/>
    </location>
</feature>
<dbReference type="PANTHER" id="PTHR43586">
    <property type="entry name" value="CYSTEINE DESULFURASE"/>
    <property type="match status" value="1"/>
</dbReference>
<protein>
    <recommendedName>
        <fullName evidence="1">Aminotransferase class V domain-containing protein</fullName>
    </recommendedName>
</protein>
<evidence type="ECO:0000259" key="1">
    <source>
        <dbReference type="Pfam" id="PF00266"/>
    </source>
</evidence>
<dbReference type="InterPro" id="IPR015424">
    <property type="entry name" value="PyrdxlP-dep_Trfase"/>
</dbReference>
<dbReference type="InterPro" id="IPR000192">
    <property type="entry name" value="Aminotrans_V_dom"/>
</dbReference>
<dbReference type="InterPro" id="IPR015421">
    <property type="entry name" value="PyrdxlP-dep_Trfase_major"/>
</dbReference>
<dbReference type="EMBL" id="PQAP01000121">
    <property type="protein sequence ID" value="PWB71216.1"/>
    <property type="molecule type" value="Genomic_DNA"/>
</dbReference>